<dbReference type="EMBL" id="CP003422">
    <property type="protein sequence ID" value="AFH60932.1"/>
    <property type="molecule type" value="Genomic_DNA"/>
</dbReference>
<keyword evidence="1" id="KW-0812">Transmembrane</keyword>
<evidence type="ECO:0000256" key="1">
    <source>
        <dbReference type="SAM" id="Phobius"/>
    </source>
</evidence>
<evidence type="ECO:0000313" key="3">
    <source>
        <dbReference type="Proteomes" id="UP000007392"/>
    </source>
</evidence>
<keyword evidence="1" id="KW-1133">Transmembrane helix</keyword>
<organism evidence="2 3">
    <name type="scientific">Paenibacillus mucilaginosus K02</name>
    <dbReference type="NCBI Taxonomy" id="997761"/>
    <lineage>
        <taxon>Bacteria</taxon>
        <taxon>Bacillati</taxon>
        <taxon>Bacillota</taxon>
        <taxon>Bacilli</taxon>
        <taxon>Bacillales</taxon>
        <taxon>Paenibacillaceae</taxon>
        <taxon>Paenibacillus</taxon>
    </lineage>
</organism>
<dbReference type="KEGG" id="pmw:B2K_09390"/>
<dbReference type="HOGENOM" id="CLU_1198826_0_0_9"/>
<protein>
    <submittedName>
        <fullName evidence="2">Uncharacterized protein</fullName>
    </submittedName>
</protein>
<reference evidence="2 3" key="1">
    <citation type="submission" date="2013-06" db="EMBL/GenBank/DDBJ databases">
        <title>Complete genome sequence of Paenibacillus mucilaginosus K02.</title>
        <authorList>
            <person name="Xiao B."/>
            <person name="Sun L."/>
            <person name="Xiao L."/>
            <person name="Lian B."/>
        </authorList>
    </citation>
    <scope>NUCLEOTIDE SEQUENCE [LARGE SCALE GENOMIC DNA]</scope>
    <source>
        <strain evidence="2 3">K02</strain>
    </source>
</reference>
<feature type="transmembrane region" description="Helical" evidence="1">
    <location>
        <begin position="123"/>
        <end position="142"/>
    </location>
</feature>
<evidence type="ECO:0000313" key="2">
    <source>
        <dbReference type="EMBL" id="AFH60932.1"/>
    </source>
</evidence>
<feature type="transmembrane region" description="Helical" evidence="1">
    <location>
        <begin position="59"/>
        <end position="78"/>
    </location>
</feature>
<keyword evidence="1" id="KW-0472">Membrane</keyword>
<dbReference type="RefSeq" id="WP_014650089.1">
    <property type="nucleotide sequence ID" value="NC_017672.3"/>
</dbReference>
<sequence>MENAWMFIVAFLIFWPSAFSLALLIFRQQIRPLKSKIIFSSLIMAQITFILQSELIPEGIALPIFQPLATWLCFWLIFRIKLSQSLIIFVSFYGLNCIAEIIFYVFLSQLTGSSFITLARESVVVPFLFLSFFNIVLCFILIKFRLGFSFVRLNSKQTFPDLVPILMISILSACSVIVSLYLYDATLVLFISFLLVSMGLVFYRIYKREISD</sequence>
<feature type="transmembrane region" description="Helical" evidence="1">
    <location>
        <begin position="85"/>
        <end position="107"/>
    </location>
</feature>
<feature type="transmembrane region" description="Helical" evidence="1">
    <location>
        <begin position="187"/>
        <end position="206"/>
    </location>
</feature>
<feature type="transmembrane region" description="Helical" evidence="1">
    <location>
        <begin position="6"/>
        <end position="25"/>
    </location>
</feature>
<dbReference type="AlphaFoldDB" id="I0BEY5"/>
<dbReference type="Proteomes" id="UP000007392">
    <property type="component" value="Chromosome"/>
</dbReference>
<feature type="transmembrane region" description="Helical" evidence="1">
    <location>
        <begin position="37"/>
        <end position="53"/>
    </location>
</feature>
<proteinExistence type="predicted"/>
<name>I0BEY5_9BACL</name>
<gene>
    <name evidence="2" type="ORF">B2K_09390</name>
</gene>
<accession>I0BEY5</accession>
<feature type="transmembrane region" description="Helical" evidence="1">
    <location>
        <begin position="162"/>
        <end position="181"/>
    </location>
</feature>